<proteinExistence type="predicted"/>
<protein>
    <submittedName>
        <fullName evidence="1">Uncharacterized protein</fullName>
    </submittedName>
</protein>
<evidence type="ECO:0000313" key="1">
    <source>
        <dbReference type="EMBL" id="AUO16833.1"/>
    </source>
</evidence>
<organism evidence="1">
    <name type="scientific">Microplitis mediator bracovirus</name>
    <dbReference type="NCBI Taxonomy" id="1836595"/>
    <lineage>
        <taxon>Viruses</taxon>
        <taxon>Viruses incertae sedis</taxon>
        <taxon>Polydnaviriformidae</taxon>
        <taxon>Bracoviriform</taxon>
    </lineage>
</organism>
<name>A0A2I6SGY2_9VIRU</name>
<accession>A0A2I6SGY2</accession>
<reference evidence="1" key="1">
    <citation type="submission" date="2017-10" db="EMBL/GenBank/DDBJ databases">
        <authorList>
            <person name="Banno H."/>
            <person name="Chua N.-H."/>
        </authorList>
    </citation>
    <scope>NUCLEOTIDE SEQUENCE</scope>
    <source>
        <strain evidence="1">HeBei</strain>
    </source>
</reference>
<gene>
    <name evidence="1" type="ORF">MmBV_CPP7</name>
</gene>
<sequence>MAHFTAYLESYDTFFMSTSIKNAVISYLSININRIVLFNYFLNTEQYRSLGESYTHY</sequence>
<dbReference type="EMBL" id="MG384819">
    <property type="protein sequence ID" value="AUO16833.1"/>
    <property type="molecule type" value="Genomic_DNA"/>
</dbReference>